<sequence>MTSVLQFQDMTPSLTPPPSDRGECDTDTAMLNSDAYLPEVFYPSPAPSFSHQRRGFTPQSPDMCQSDTAYDTEEDSQQLFFLNSSEAQMFSSTASAQNAALYPTSMPYQSYDLNSWLPYGTYSSQPSMFPYSSEEASSTMYGYMSPAPTSIIPPTPQGVTGASFNFNESITRPQDTSNFLTAYPPQGLRHPSPAAPSTISASGLSSRSCSPNLSLQAVPESQNGRRPSMIPHRSSSSSLHAYGIPIRTPDSTTVQAWRCAYPNCTSRAIFTRGCDLRKHYNRHSKHLFCRVDGCPQSEAACIVVAQQQAIQAGSDASDLSKLAILGGFSSKKDRARHEAKHNPGIKCEWRGPNGEECGRLFSRMDNMKDHVRRIHNKGQPQIQQHQLPPKAISGQ</sequence>
<comment type="caution">
    <text evidence="1">The sequence shown here is derived from an EMBL/GenBank/DDBJ whole genome shotgun (WGS) entry which is preliminary data.</text>
</comment>
<evidence type="ECO:0000313" key="2">
    <source>
        <dbReference type="Proteomes" id="UP001172386"/>
    </source>
</evidence>
<reference evidence="1" key="1">
    <citation type="submission" date="2022-10" db="EMBL/GenBank/DDBJ databases">
        <title>Culturing micro-colonial fungi from biological soil crusts in the Mojave desert and describing Neophaeococcomyces mojavensis, and introducing the new genera and species Taxawa tesnikishii.</title>
        <authorList>
            <person name="Kurbessoian T."/>
            <person name="Stajich J.E."/>
        </authorList>
    </citation>
    <scope>NUCLEOTIDE SEQUENCE</scope>
    <source>
        <strain evidence="1">JES_112</strain>
    </source>
</reference>
<keyword evidence="2" id="KW-1185">Reference proteome</keyword>
<accession>A0ACC3A4N0</accession>
<evidence type="ECO:0000313" key="1">
    <source>
        <dbReference type="EMBL" id="KAJ9655322.1"/>
    </source>
</evidence>
<dbReference type="Proteomes" id="UP001172386">
    <property type="component" value="Unassembled WGS sequence"/>
</dbReference>
<proteinExistence type="predicted"/>
<gene>
    <name evidence="1" type="ORF">H2198_005777</name>
</gene>
<dbReference type="EMBL" id="JAPDRQ010000099">
    <property type="protein sequence ID" value="KAJ9655322.1"/>
    <property type="molecule type" value="Genomic_DNA"/>
</dbReference>
<organism evidence="1 2">
    <name type="scientific">Neophaeococcomyces mojaviensis</name>
    <dbReference type="NCBI Taxonomy" id="3383035"/>
    <lineage>
        <taxon>Eukaryota</taxon>
        <taxon>Fungi</taxon>
        <taxon>Dikarya</taxon>
        <taxon>Ascomycota</taxon>
        <taxon>Pezizomycotina</taxon>
        <taxon>Eurotiomycetes</taxon>
        <taxon>Chaetothyriomycetidae</taxon>
        <taxon>Chaetothyriales</taxon>
        <taxon>Chaetothyriales incertae sedis</taxon>
        <taxon>Neophaeococcomyces</taxon>
    </lineage>
</organism>
<protein>
    <submittedName>
        <fullName evidence="1">Uncharacterized protein</fullName>
    </submittedName>
</protein>
<name>A0ACC3A4N0_9EURO</name>